<dbReference type="Gene3D" id="2.60.40.1730">
    <property type="entry name" value="tricorn interacting facor f3 domain"/>
    <property type="match status" value="1"/>
</dbReference>
<dbReference type="GO" id="GO:0004177">
    <property type="term" value="F:aminopeptidase activity"/>
    <property type="evidence" value="ECO:0007669"/>
    <property type="project" value="UniProtKB-KW"/>
</dbReference>
<protein>
    <submittedName>
        <fullName evidence="1">Aminopeptidase N</fullName>
    </submittedName>
</protein>
<proteinExistence type="predicted"/>
<evidence type="ECO:0000313" key="1">
    <source>
        <dbReference type="EMBL" id="ETO07709.1"/>
    </source>
</evidence>
<dbReference type="OrthoDB" id="6750768at2759"/>
<reference evidence="1 2" key="1">
    <citation type="journal article" date="2013" name="Curr. Biol.">
        <title>The Genome of the Foraminiferan Reticulomyxa filosa.</title>
        <authorList>
            <person name="Glockner G."/>
            <person name="Hulsmann N."/>
            <person name="Schleicher M."/>
            <person name="Noegel A.A."/>
            <person name="Eichinger L."/>
            <person name="Gallinger C."/>
            <person name="Pawlowski J."/>
            <person name="Sierra R."/>
            <person name="Euteneuer U."/>
            <person name="Pillet L."/>
            <person name="Moustafa A."/>
            <person name="Platzer M."/>
            <person name="Groth M."/>
            <person name="Szafranski K."/>
            <person name="Schliwa M."/>
        </authorList>
    </citation>
    <scope>NUCLEOTIDE SEQUENCE [LARGE SCALE GENOMIC DNA]</scope>
</reference>
<sequence length="101" mass="11735">MSQKPEKKEKEVLPKNVIPTHYFLSITPDLIKHFRFFGRVEIDLLVKEDSDFITLNTVDLSLLKIQVRNGTEVLDIKIADVTYNNQVNYTNKISINENTQL</sequence>
<keyword evidence="1" id="KW-0378">Hydrolase</keyword>
<organism evidence="1 2">
    <name type="scientific">Reticulomyxa filosa</name>
    <dbReference type="NCBI Taxonomy" id="46433"/>
    <lineage>
        <taxon>Eukaryota</taxon>
        <taxon>Sar</taxon>
        <taxon>Rhizaria</taxon>
        <taxon>Retaria</taxon>
        <taxon>Foraminifera</taxon>
        <taxon>Monothalamids</taxon>
        <taxon>Reticulomyxidae</taxon>
        <taxon>Reticulomyxa</taxon>
    </lineage>
</organism>
<dbReference type="InterPro" id="IPR042097">
    <property type="entry name" value="Aminopeptidase_N-like_N_sf"/>
</dbReference>
<keyword evidence="1" id="KW-0645">Protease</keyword>
<dbReference type="SUPFAM" id="SSF63737">
    <property type="entry name" value="Leukotriene A4 hydrolase N-terminal domain"/>
    <property type="match status" value="1"/>
</dbReference>
<dbReference type="EMBL" id="ASPP01025836">
    <property type="protein sequence ID" value="ETO07709.1"/>
    <property type="molecule type" value="Genomic_DNA"/>
</dbReference>
<comment type="caution">
    <text evidence="1">The sequence shown here is derived from an EMBL/GenBank/DDBJ whole genome shotgun (WGS) entry which is preliminary data.</text>
</comment>
<feature type="non-terminal residue" evidence="1">
    <location>
        <position position="101"/>
    </location>
</feature>
<evidence type="ECO:0000313" key="2">
    <source>
        <dbReference type="Proteomes" id="UP000023152"/>
    </source>
</evidence>
<keyword evidence="1" id="KW-0031">Aminopeptidase</keyword>
<dbReference type="AlphaFoldDB" id="X6M1E2"/>
<keyword evidence="2" id="KW-1185">Reference proteome</keyword>
<gene>
    <name evidence="1" type="ORF">RFI_29680</name>
</gene>
<dbReference type="Proteomes" id="UP000023152">
    <property type="component" value="Unassembled WGS sequence"/>
</dbReference>
<accession>X6M1E2</accession>
<name>X6M1E2_RETFI</name>